<dbReference type="InterPro" id="IPR029052">
    <property type="entry name" value="Metallo-depent_PP-like"/>
</dbReference>
<dbReference type="SUPFAM" id="SSF56300">
    <property type="entry name" value="Metallo-dependent phosphatases"/>
    <property type="match status" value="1"/>
</dbReference>
<dbReference type="PANTHER" id="PTHR13315:SF4">
    <property type="entry name" value="METALLOPHOSPHOESTERASE, ISOFORM E"/>
    <property type="match status" value="1"/>
</dbReference>
<keyword evidence="3" id="KW-0812">Transmembrane</keyword>
<evidence type="ECO:0000313" key="5">
    <source>
        <dbReference type="Proteomes" id="UP000807716"/>
    </source>
</evidence>
<proteinExistence type="predicted"/>
<dbReference type="OrthoDB" id="5977743at2759"/>
<keyword evidence="5" id="KW-1185">Reference proteome</keyword>
<dbReference type="Gene3D" id="3.60.21.10">
    <property type="match status" value="1"/>
</dbReference>
<feature type="transmembrane region" description="Helical" evidence="3">
    <location>
        <begin position="416"/>
        <end position="435"/>
    </location>
</feature>
<evidence type="ECO:0000256" key="1">
    <source>
        <dbReference type="ARBA" id="ARBA00023136"/>
    </source>
</evidence>
<dbReference type="Proteomes" id="UP000807716">
    <property type="component" value="Unassembled WGS sequence"/>
</dbReference>
<keyword evidence="3" id="KW-1133">Transmembrane helix</keyword>
<name>A0A9P6QAK4_9FUNG</name>
<evidence type="ECO:0000256" key="2">
    <source>
        <dbReference type="SAM" id="MobiDB-lite"/>
    </source>
</evidence>
<dbReference type="GO" id="GO:0016020">
    <property type="term" value="C:membrane"/>
    <property type="evidence" value="ECO:0007669"/>
    <property type="project" value="GOC"/>
</dbReference>
<evidence type="ECO:0000313" key="4">
    <source>
        <dbReference type="EMBL" id="KAG0264120.1"/>
    </source>
</evidence>
<feature type="region of interest" description="Disordered" evidence="2">
    <location>
        <begin position="449"/>
        <end position="480"/>
    </location>
</feature>
<dbReference type="GO" id="GO:0006506">
    <property type="term" value="P:GPI anchor biosynthetic process"/>
    <property type="evidence" value="ECO:0007669"/>
    <property type="project" value="InterPro"/>
</dbReference>
<dbReference type="GO" id="GO:0005783">
    <property type="term" value="C:endoplasmic reticulum"/>
    <property type="evidence" value="ECO:0007669"/>
    <property type="project" value="TreeGrafter"/>
</dbReference>
<feature type="transmembrane region" description="Helical" evidence="3">
    <location>
        <begin position="528"/>
        <end position="548"/>
    </location>
</feature>
<dbReference type="AlphaFoldDB" id="A0A9P6QAK4"/>
<evidence type="ECO:0000256" key="3">
    <source>
        <dbReference type="SAM" id="Phobius"/>
    </source>
</evidence>
<keyword evidence="1 3" id="KW-0472">Membrane</keyword>
<protein>
    <recommendedName>
        <fullName evidence="6">Calcineurin-like phosphoesterase domain-containing protein</fullName>
    </recommendedName>
</protein>
<comment type="caution">
    <text evidence="4">The sequence shown here is derived from an EMBL/GenBank/DDBJ whole genome shotgun (WGS) entry which is preliminary data.</text>
</comment>
<dbReference type="PANTHER" id="PTHR13315">
    <property type="entry name" value="METALLO PHOSPHOESTERASE RELATED"/>
    <property type="match status" value="1"/>
</dbReference>
<accession>A0A9P6QAK4</accession>
<dbReference type="EMBL" id="JAAAJB010000147">
    <property type="protein sequence ID" value="KAG0264120.1"/>
    <property type="molecule type" value="Genomic_DNA"/>
</dbReference>
<sequence length="549" mass="61601">MCGVNVHYFWPEDETSVKEQYRVAIVADPQLTDWSSYGQKGILLALVEFYTDLFMSRSFDYFHSLHQPDAVLFLGDLMDGGRETVNDRATYAKNLRRFHRIFQTEQTAYNTRPIVQYTTKPPLPLTAGTSAAALGGGGAAPANSDGDNSNNAILTELARKHGDSFYRLTKPIPTTREEREQVRWAGKSLRLYVAGNHDIGFGETTIPEAMRLYRDEFGPLNYEIDVGHHRIVGLDTLTLSELARNSAIRTEAQHMLDQLAPQDLETSRSPRILFTHVPLYRPAHTYCGAERQTSKSIEQGRGHQYQNLVTADLSEEILDKVQPEMVFSGDDHDWKVGGVNRSGSELMVMYTIPEVTVPTFSFAQGVYQPGLVMLNLYNPRLAHAENTGIRDALNFTGTTSTTATFTYRSCMLPVQLHIYFSYGAFLGVTLAWTLIQRYRWLQRRSSSNGYFSVSTTSTSYRSDTDDIDEEEEEGGRGGGSSDALILDLGNDKSADSFLLQIPMTPDSIMSLSAPSSSCLTSRLYWRCVWLDVWHIASLPVILYVLLLIL</sequence>
<evidence type="ECO:0008006" key="6">
    <source>
        <dbReference type="Google" id="ProtNLM"/>
    </source>
</evidence>
<dbReference type="InterPro" id="IPR033308">
    <property type="entry name" value="PGAP5/Cdc1/Ted1"/>
</dbReference>
<reference evidence="4" key="1">
    <citation type="journal article" date="2020" name="Fungal Divers.">
        <title>Resolving the Mortierellaceae phylogeny through synthesis of multi-gene phylogenetics and phylogenomics.</title>
        <authorList>
            <person name="Vandepol N."/>
            <person name="Liber J."/>
            <person name="Desiro A."/>
            <person name="Na H."/>
            <person name="Kennedy M."/>
            <person name="Barry K."/>
            <person name="Grigoriev I.V."/>
            <person name="Miller A.N."/>
            <person name="O'Donnell K."/>
            <person name="Stajich J.E."/>
            <person name="Bonito G."/>
        </authorList>
    </citation>
    <scope>NUCLEOTIDE SEQUENCE</scope>
    <source>
        <strain evidence="4">BC1065</strain>
    </source>
</reference>
<gene>
    <name evidence="4" type="ORF">DFQ27_001414</name>
</gene>
<organism evidence="4 5">
    <name type="scientific">Actinomortierella ambigua</name>
    <dbReference type="NCBI Taxonomy" id="1343610"/>
    <lineage>
        <taxon>Eukaryota</taxon>
        <taxon>Fungi</taxon>
        <taxon>Fungi incertae sedis</taxon>
        <taxon>Mucoromycota</taxon>
        <taxon>Mortierellomycotina</taxon>
        <taxon>Mortierellomycetes</taxon>
        <taxon>Mortierellales</taxon>
        <taxon>Mortierellaceae</taxon>
        <taxon>Actinomortierella</taxon>
    </lineage>
</organism>